<evidence type="ECO:0000256" key="1">
    <source>
        <dbReference type="ARBA" id="ARBA00023015"/>
    </source>
</evidence>
<organism evidence="5 6">
    <name type="scientific">Clostridium acidisoli DSM 12555</name>
    <dbReference type="NCBI Taxonomy" id="1121291"/>
    <lineage>
        <taxon>Bacteria</taxon>
        <taxon>Bacillati</taxon>
        <taxon>Bacillota</taxon>
        <taxon>Clostridia</taxon>
        <taxon>Eubacteriales</taxon>
        <taxon>Clostridiaceae</taxon>
        <taxon>Clostridium</taxon>
    </lineage>
</organism>
<dbReference type="InterPro" id="IPR051011">
    <property type="entry name" value="Metal_resp_trans_reg"/>
</dbReference>
<dbReference type="GO" id="GO:0003700">
    <property type="term" value="F:DNA-binding transcription factor activity"/>
    <property type="evidence" value="ECO:0007669"/>
    <property type="project" value="InterPro"/>
</dbReference>
<dbReference type="Proteomes" id="UP000192468">
    <property type="component" value="Unassembled WGS sequence"/>
</dbReference>
<dbReference type="PROSITE" id="PS50987">
    <property type="entry name" value="HTH_ARSR_2"/>
    <property type="match status" value="1"/>
</dbReference>
<keyword evidence="3" id="KW-0804">Transcription</keyword>
<evidence type="ECO:0000313" key="5">
    <source>
        <dbReference type="EMBL" id="SMC19572.1"/>
    </source>
</evidence>
<dbReference type="SUPFAM" id="SSF46785">
    <property type="entry name" value="Winged helix' DNA-binding domain"/>
    <property type="match status" value="1"/>
</dbReference>
<dbReference type="InterPro" id="IPR036388">
    <property type="entry name" value="WH-like_DNA-bd_sf"/>
</dbReference>
<dbReference type="Pfam" id="PF01022">
    <property type="entry name" value="HTH_5"/>
    <property type="match status" value="1"/>
</dbReference>
<dbReference type="SMART" id="SM00418">
    <property type="entry name" value="HTH_ARSR"/>
    <property type="match status" value="1"/>
</dbReference>
<evidence type="ECO:0000256" key="3">
    <source>
        <dbReference type="ARBA" id="ARBA00023163"/>
    </source>
</evidence>
<keyword evidence="6" id="KW-1185">Reference proteome</keyword>
<dbReference type="OrthoDB" id="9794330at2"/>
<evidence type="ECO:0000256" key="2">
    <source>
        <dbReference type="ARBA" id="ARBA00023125"/>
    </source>
</evidence>
<dbReference type="CDD" id="cd00090">
    <property type="entry name" value="HTH_ARSR"/>
    <property type="match status" value="1"/>
</dbReference>
<dbReference type="InterPro" id="IPR036390">
    <property type="entry name" value="WH_DNA-bd_sf"/>
</dbReference>
<reference evidence="5 6" key="1">
    <citation type="submission" date="2017-04" db="EMBL/GenBank/DDBJ databases">
        <authorList>
            <person name="Afonso C.L."/>
            <person name="Miller P.J."/>
            <person name="Scott M.A."/>
            <person name="Spackman E."/>
            <person name="Goraichik I."/>
            <person name="Dimitrov K.M."/>
            <person name="Suarez D.L."/>
            <person name="Swayne D.E."/>
        </authorList>
    </citation>
    <scope>NUCLEOTIDE SEQUENCE [LARGE SCALE GENOMIC DNA]</scope>
    <source>
        <strain evidence="5 6">DSM 12555</strain>
    </source>
</reference>
<proteinExistence type="predicted"/>
<evidence type="ECO:0000259" key="4">
    <source>
        <dbReference type="PROSITE" id="PS50987"/>
    </source>
</evidence>
<dbReference type="RefSeq" id="WP_084114073.1">
    <property type="nucleotide sequence ID" value="NZ_FWXH01000002.1"/>
</dbReference>
<dbReference type="PANTHER" id="PTHR43132">
    <property type="entry name" value="ARSENICAL RESISTANCE OPERON REPRESSOR ARSR-RELATED"/>
    <property type="match status" value="1"/>
</dbReference>
<sequence length="122" mass="14087">MFSEDEKIEVCNCNVLHADIIKNVKAHMIDEELLYDLSDLYKIFGDTTRVKILHVLSLSEMCVCDISALLKMKQSSVSHQLKTLRTAKLVKYRRDGKVVYYSLDDDHVKQIFNQGLAHLTEK</sequence>
<dbReference type="STRING" id="1121291.SAMN02745134_00872"/>
<dbReference type="GO" id="GO:0003677">
    <property type="term" value="F:DNA binding"/>
    <property type="evidence" value="ECO:0007669"/>
    <property type="project" value="UniProtKB-KW"/>
</dbReference>
<dbReference type="InterPro" id="IPR001845">
    <property type="entry name" value="HTH_ArsR_DNA-bd_dom"/>
</dbReference>
<dbReference type="Gene3D" id="1.10.10.10">
    <property type="entry name" value="Winged helix-like DNA-binding domain superfamily/Winged helix DNA-binding domain"/>
    <property type="match status" value="1"/>
</dbReference>
<gene>
    <name evidence="5" type="ORF">SAMN02745134_00872</name>
</gene>
<dbReference type="AlphaFoldDB" id="A0A1W1X6L4"/>
<protein>
    <submittedName>
        <fullName evidence="5">DNA-binding transcriptional regulator, ArsR family</fullName>
    </submittedName>
</protein>
<dbReference type="PANTHER" id="PTHR43132:SF6">
    <property type="entry name" value="HTH-TYPE TRANSCRIPTIONAL REPRESSOR CZRA"/>
    <property type="match status" value="1"/>
</dbReference>
<accession>A0A1W1X6L4</accession>
<dbReference type="NCBIfam" id="NF033788">
    <property type="entry name" value="HTH_metalloreg"/>
    <property type="match status" value="1"/>
</dbReference>
<name>A0A1W1X6L4_9CLOT</name>
<dbReference type="EMBL" id="FWXH01000002">
    <property type="protein sequence ID" value="SMC19572.1"/>
    <property type="molecule type" value="Genomic_DNA"/>
</dbReference>
<feature type="domain" description="HTH arsR-type" evidence="4">
    <location>
        <begin position="29"/>
        <end position="122"/>
    </location>
</feature>
<keyword evidence="2 5" id="KW-0238">DNA-binding</keyword>
<evidence type="ECO:0000313" key="6">
    <source>
        <dbReference type="Proteomes" id="UP000192468"/>
    </source>
</evidence>
<dbReference type="PRINTS" id="PR00778">
    <property type="entry name" value="HTHARSR"/>
</dbReference>
<keyword evidence="1" id="KW-0805">Transcription regulation</keyword>
<dbReference type="InterPro" id="IPR011991">
    <property type="entry name" value="ArsR-like_HTH"/>
</dbReference>